<evidence type="ECO:0000256" key="1">
    <source>
        <dbReference type="SAM" id="MobiDB-lite"/>
    </source>
</evidence>
<dbReference type="OrthoDB" id="8943325at2"/>
<gene>
    <name evidence="3" type="ORF">PTE30175_02792</name>
</gene>
<protein>
    <submittedName>
        <fullName evidence="3">Uncharacterized protein</fullName>
    </submittedName>
</protein>
<dbReference type="RefSeq" id="WP_150697645.1">
    <property type="nucleotide sequence ID" value="NZ_CABPRZ010000010.1"/>
</dbReference>
<accession>A0A5E4VWA8</accession>
<dbReference type="AlphaFoldDB" id="A0A5E4VWA8"/>
<feature type="signal peptide" evidence="2">
    <location>
        <begin position="1"/>
        <end position="23"/>
    </location>
</feature>
<reference evidence="3 4" key="1">
    <citation type="submission" date="2019-08" db="EMBL/GenBank/DDBJ databases">
        <authorList>
            <person name="Peeters C."/>
        </authorList>
    </citation>
    <scope>NUCLEOTIDE SEQUENCE [LARGE SCALE GENOMIC DNA]</scope>
    <source>
        <strain evidence="3 4">LMG 30175</strain>
    </source>
</reference>
<feature type="chain" id="PRO_5022932940" evidence="2">
    <location>
        <begin position="24"/>
        <end position="155"/>
    </location>
</feature>
<name>A0A5E4VWA8_9BURK</name>
<feature type="region of interest" description="Disordered" evidence="1">
    <location>
        <begin position="27"/>
        <end position="50"/>
    </location>
</feature>
<evidence type="ECO:0000256" key="2">
    <source>
        <dbReference type="SAM" id="SignalP"/>
    </source>
</evidence>
<keyword evidence="4" id="KW-1185">Reference proteome</keyword>
<dbReference type="Proteomes" id="UP000414233">
    <property type="component" value="Unassembled WGS sequence"/>
</dbReference>
<dbReference type="EMBL" id="CABPRZ010000010">
    <property type="protein sequence ID" value="VVE15786.1"/>
    <property type="molecule type" value="Genomic_DNA"/>
</dbReference>
<organism evidence="3 4">
    <name type="scientific">Pandoraea terrae</name>
    <dbReference type="NCBI Taxonomy" id="1537710"/>
    <lineage>
        <taxon>Bacteria</taxon>
        <taxon>Pseudomonadati</taxon>
        <taxon>Pseudomonadota</taxon>
        <taxon>Betaproteobacteria</taxon>
        <taxon>Burkholderiales</taxon>
        <taxon>Burkholderiaceae</taxon>
        <taxon>Pandoraea</taxon>
    </lineage>
</organism>
<proteinExistence type="predicted"/>
<evidence type="ECO:0000313" key="3">
    <source>
        <dbReference type="EMBL" id="VVE15786.1"/>
    </source>
</evidence>
<sequence>MKKLCLTALLAMFSVAALPPAVAAEASSSTAKHAAPKKKAPAKKAAVAKEDPVPEGAELWSCAENEKLNIAGNMKRDAVLTMAWKGKNYKLPRQTTTTGADRFYDAASGLDLVVIPSKAMLFSHREHGRLADECKTQAMTDDAAKAPTQSNELLK</sequence>
<keyword evidence="2" id="KW-0732">Signal</keyword>
<evidence type="ECO:0000313" key="4">
    <source>
        <dbReference type="Proteomes" id="UP000414233"/>
    </source>
</evidence>